<evidence type="ECO:0000313" key="2">
    <source>
        <dbReference type="Proteomes" id="UP000494182"/>
    </source>
</evidence>
<dbReference type="SUPFAM" id="SSF51126">
    <property type="entry name" value="Pectin lyase-like"/>
    <property type="match status" value="1"/>
</dbReference>
<sequence length="436" mass="47052">MKTHVIALLICTACSTGKIQARDIRSASATQLAPAQITPPTRIQNLSLPAPSSTACSPARKVGFVGDGTFDNAPVWQRWISSLSGRSACIQFEAGTFRFDATVDVNLASRQTIRVTGMAQDGTELWFPNSDGIRVVINTMLEPGFIESSSITADKFALTTSNRNRSIGLQIIGNTSNGYIPRQTNIDQISFHGHDLNSAWKTDLYLENISNVTIERSGFYGIPNNNTEGSGIEYRGVSEKNTPTILNVTNSIVFFRQTGIKTSGYWQGLNVSQTNIVDTEIGVDCSAKSPQPQCNISNSQINSARGAIRYSNIITSIISGNLFYQGAYHGMVDRDPIISLSAGSTNNIITNNIFSAFSRDHATPYCIKMADSSTTNQVINSNVFAGCSTAVAFSDISPASSQLVGNTFQSTVKSATSGNIEGLTRFDSFHQTLNSR</sequence>
<dbReference type="EMBL" id="CABVQT010000006">
    <property type="protein sequence ID" value="VWD14187.1"/>
    <property type="molecule type" value="Genomic_DNA"/>
</dbReference>
<dbReference type="RefSeq" id="WP_174973334.1">
    <property type="nucleotide sequence ID" value="NZ_CABVQT010000006.1"/>
</dbReference>
<organism evidence="1 2">
    <name type="scientific">Burkholderia contaminans</name>
    <dbReference type="NCBI Taxonomy" id="488447"/>
    <lineage>
        <taxon>Bacteria</taxon>
        <taxon>Pseudomonadati</taxon>
        <taxon>Pseudomonadota</taxon>
        <taxon>Betaproteobacteria</taxon>
        <taxon>Burkholderiales</taxon>
        <taxon>Burkholderiaceae</taxon>
        <taxon>Burkholderia</taxon>
        <taxon>Burkholderia cepacia complex</taxon>
    </lineage>
</organism>
<reference evidence="1 2" key="1">
    <citation type="submission" date="2019-09" db="EMBL/GenBank/DDBJ databases">
        <authorList>
            <person name="Depoorter E."/>
        </authorList>
    </citation>
    <scope>NUCLEOTIDE SEQUENCE [LARGE SCALE GENOMIC DNA]</scope>
    <source>
        <strain evidence="1">R-71171</strain>
    </source>
</reference>
<proteinExistence type="predicted"/>
<name>A0A6P2XY30_9BURK</name>
<evidence type="ECO:0008006" key="3">
    <source>
        <dbReference type="Google" id="ProtNLM"/>
    </source>
</evidence>
<dbReference type="InterPro" id="IPR011050">
    <property type="entry name" value="Pectin_lyase_fold/virulence"/>
</dbReference>
<dbReference type="Proteomes" id="UP000494182">
    <property type="component" value="Unassembled WGS sequence"/>
</dbReference>
<gene>
    <name evidence="1" type="ORF">BCO71171_02713</name>
</gene>
<accession>A0A6P2XY30</accession>
<evidence type="ECO:0000313" key="1">
    <source>
        <dbReference type="EMBL" id="VWD14187.1"/>
    </source>
</evidence>
<protein>
    <recommendedName>
        <fullName evidence="3">Right handed beta helix domain-containing protein</fullName>
    </recommendedName>
</protein>
<dbReference type="AlphaFoldDB" id="A0A6P2XY30"/>